<evidence type="ECO:0000313" key="1">
    <source>
        <dbReference type="EMBL" id="MQL83459.1"/>
    </source>
</evidence>
<evidence type="ECO:0000313" key="2">
    <source>
        <dbReference type="Proteomes" id="UP000652761"/>
    </source>
</evidence>
<reference evidence="1" key="1">
    <citation type="submission" date="2017-07" db="EMBL/GenBank/DDBJ databases">
        <title>Taro Niue Genome Assembly and Annotation.</title>
        <authorList>
            <person name="Atibalentja N."/>
            <person name="Keating K."/>
            <person name="Fields C.J."/>
        </authorList>
    </citation>
    <scope>NUCLEOTIDE SEQUENCE</scope>
    <source>
        <strain evidence="1">Niue_2</strain>
        <tissue evidence="1">Leaf</tissue>
    </source>
</reference>
<protein>
    <submittedName>
        <fullName evidence="1">Uncharacterized protein</fullName>
    </submittedName>
</protein>
<feature type="non-terminal residue" evidence="1">
    <location>
        <position position="1"/>
    </location>
</feature>
<keyword evidence="2" id="KW-1185">Reference proteome</keyword>
<name>A0A843UUS8_COLES</name>
<dbReference type="Proteomes" id="UP000652761">
    <property type="component" value="Unassembled WGS sequence"/>
</dbReference>
<sequence length="83" mass="9172">ALDRWFCNLLHGAIRGVTRVCSSLNSWRVQSPGWFRLWAFNLVELRVEVLFPHCVDPAGSAGVLFGPTLVSSSASALLEFLLL</sequence>
<proteinExistence type="predicted"/>
<comment type="caution">
    <text evidence="1">The sequence shown here is derived from an EMBL/GenBank/DDBJ whole genome shotgun (WGS) entry which is preliminary data.</text>
</comment>
<gene>
    <name evidence="1" type="ORF">Taro_015950</name>
</gene>
<dbReference type="EMBL" id="NMUH01000696">
    <property type="protein sequence ID" value="MQL83459.1"/>
    <property type="molecule type" value="Genomic_DNA"/>
</dbReference>
<accession>A0A843UUS8</accession>
<dbReference type="AlphaFoldDB" id="A0A843UUS8"/>
<organism evidence="1 2">
    <name type="scientific">Colocasia esculenta</name>
    <name type="common">Wild taro</name>
    <name type="synonym">Arum esculentum</name>
    <dbReference type="NCBI Taxonomy" id="4460"/>
    <lineage>
        <taxon>Eukaryota</taxon>
        <taxon>Viridiplantae</taxon>
        <taxon>Streptophyta</taxon>
        <taxon>Embryophyta</taxon>
        <taxon>Tracheophyta</taxon>
        <taxon>Spermatophyta</taxon>
        <taxon>Magnoliopsida</taxon>
        <taxon>Liliopsida</taxon>
        <taxon>Araceae</taxon>
        <taxon>Aroideae</taxon>
        <taxon>Colocasieae</taxon>
        <taxon>Colocasia</taxon>
    </lineage>
</organism>